<evidence type="ECO:0000256" key="1">
    <source>
        <dbReference type="ARBA" id="ARBA00001917"/>
    </source>
</evidence>
<gene>
    <name evidence="13" type="ORF">JE024_37420</name>
</gene>
<evidence type="ECO:0000256" key="4">
    <source>
        <dbReference type="ARBA" id="ARBA00022485"/>
    </source>
</evidence>
<dbReference type="EMBL" id="JAFEJA010000002">
    <property type="protein sequence ID" value="MBM9624247.1"/>
    <property type="molecule type" value="Genomic_DNA"/>
</dbReference>
<evidence type="ECO:0000256" key="3">
    <source>
        <dbReference type="ARBA" id="ARBA00007523"/>
    </source>
</evidence>
<proteinExistence type="inferred from homology"/>
<dbReference type="PANTHER" id="PTHR11780">
    <property type="entry name" value="NADH-UBIQUINONE OXIDOREDUCTASE FLAVOPROTEIN 1 NDUFV1"/>
    <property type="match status" value="1"/>
</dbReference>
<dbReference type="Gene3D" id="3.10.20.600">
    <property type="match status" value="1"/>
</dbReference>
<feature type="region of interest" description="Disordered" evidence="10">
    <location>
        <begin position="36"/>
        <end position="56"/>
    </location>
</feature>
<comment type="cofactor">
    <cofactor evidence="1">
        <name>FMN</name>
        <dbReference type="ChEBI" id="CHEBI:58210"/>
    </cofactor>
</comment>
<evidence type="ECO:0000313" key="14">
    <source>
        <dbReference type="Proteomes" id="UP000664109"/>
    </source>
</evidence>
<dbReference type="InterPro" id="IPR011538">
    <property type="entry name" value="Nuo51_FMN-bd"/>
</dbReference>
<dbReference type="Proteomes" id="UP000664109">
    <property type="component" value="Unassembled WGS sequence"/>
</dbReference>
<evidence type="ECO:0000313" key="13">
    <source>
        <dbReference type="EMBL" id="MBM9624247.1"/>
    </source>
</evidence>
<dbReference type="RefSeq" id="WP_205378267.1">
    <property type="nucleotide sequence ID" value="NZ_JAFEJA010000002.1"/>
</dbReference>
<sequence>MTSSTPVPALHAHTAEPGGATSIRLLAGWRATGHPAGLTDHLQRHGQPPFATLGGGQASTSLVEMVESAGLTGRGGAGFPTARKLRAVAGRGGRTVVVVNAMESEPASRKDQVLLAAAPHLVLDGAVLAAIAVGADTVHVCLPRVRAAQYRHVSDALDERRHARLDPVRLRLHALPHAYVSSESTSLVRWLNGGPARPQGGSPRAHERGVARRPTLVNNAETLAHLALIARYGPDWFRRTGTPEEPGTALVTVSGAVAVPGVREIALGTPLATVLDRQETRPQPLRAVLIGGFAGTWLPAERMDLPFTRRDLAPWGAAPGAGVLIALPRTACGLGETARILAYLAAQSTDQCGPCRFGLPAVADDFSALAAGRADPDLLHRLRRRTGLLPDRGACRHPDGAAGLAASALSAFADDVDLHLTRGPCAGVGHQPPAIPVPPAVPPETWR</sequence>
<organism evidence="13 14">
    <name type="scientific">Streptomyces zhihengii</name>
    <dbReference type="NCBI Taxonomy" id="1818004"/>
    <lineage>
        <taxon>Bacteria</taxon>
        <taxon>Bacillati</taxon>
        <taxon>Actinomycetota</taxon>
        <taxon>Actinomycetes</taxon>
        <taxon>Kitasatosporales</taxon>
        <taxon>Streptomycetaceae</taxon>
        <taxon>Streptomyces</taxon>
    </lineage>
</organism>
<comment type="similarity">
    <text evidence="3">Belongs to the complex I 51 kDa subunit family.</text>
</comment>
<evidence type="ECO:0000256" key="9">
    <source>
        <dbReference type="ARBA" id="ARBA00023014"/>
    </source>
</evidence>
<dbReference type="Pfam" id="PF01512">
    <property type="entry name" value="Complex1_51K"/>
    <property type="match status" value="1"/>
</dbReference>
<evidence type="ECO:0000256" key="2">
    <source>
        <dbReference type="ARBA" id="ARBA00001966"/>
    </source>
</evidence>
<keyword evidence="4" id="KW-0004">4Fe-4S</keyword>
<evidence type="ECO:0000259" key="11">
    <source>
        <dbReference type="Pfam" id="PF01512"/>
    </source>
</evidence>
<keyword evidence="6" id="KW-0288">FMN</keyword>
<dbReference type="SUPFAM" id="SSF142019">
    <property type="entry name" value="Nqo1 FMN-binding domain-like"/>
    <property type="match status" value="1"/>
</dbReference>
<dbReference type="PANTHER" id="PTHR11780:SF10">
    <property type="entry name" value="NADH DEHYDROGENASE [UBIQUINONE] FLAVOPROTEIN 1, MITOCHONDRIAL"/>
    <property type="match status" value="1"/>
</dbReference>
<dbReference type="Gene3D" id="3.40.50.11540">
    <property type="entry name" value="NADH-ubiquinone oxidoreductase 51kDa subunit"/>
    <property type="match status" value="1"/>
</dbReference>
<protein>
    <submittedName>
        <fullName evidence="13">Uncharacterized protein</fullName>
    </submittedName>
</protein>
<dbReference type="InterPro" id="IPR019575">
    <property type="entry name" value="Nuop51_4Fe4S-bd"/>
</dbReference>
<dbReference type="InterPro" id="IPR037207">
    <property type="entry name" value="Nuop51_4Fe4S-bd_sf"/>
</dbReference>
<evidence type="ECO:0000256" key="6">
    <source>
        <dbReference type="ARBA" id="ARBA00022643"/>
    </source>
</evidence>
<comment type="caution">
    <text evidence="13">The sequence shown here is derived from an EMBL/GenBank/DDBJ whole genome shotgun (WGS) entry which is preliminary data.</text>
</comment>
<dbReference type="SUPFAM" id="SSF142984">
    <property type="entry name" value="Nqo1 middle domain-like"/>
    <property type="match status" value="1"/>
</dbReference>
<dbReference type="Gene3D" id="1.20.1440.230">
    <property type="entry name" value="NADH-ubiquinone oxidoreductase 51kDa subunit, iron-sulphur binding domain"/>
    <property type="match status" value="1"/>
</dbReference>
<keyword evidence="9" id="KW-0411">Iron-sulfur</keyword>
<comment type="cofactor">
    <cofactor evidence="2">
        <name>[4Fe-4S] cluster</name>
        <dbReference type="ChEBI" id="CHEBI:49883"/>
    </cofactor>
</comment>
<feature type="domain" description="NADH-ubiquinone oxidoreductase 51kDa subunit iron-sulphur binding" evidence="12">
    <location>
        <begin position="338"/>
        <end position="418"/>
    </location>
</feature>
<evidence type="ECO:0000256" key="8">
    <source>
        <dbReference type="ARBA" id="ARBA00023004"/>
    </source>
</evidence>
<dbReference type="InterPro" id="IPR037225">
    <property type="entry name" value="Nuo51_FMN-bd_sf"/>
</dbReference>
<keyword evidence="14" id="KW-1185">Reference proteome</keyword>
<keyword evidence="7" id="KW-0479">Metal-binding</keyword>
<evidence type="ECO:0000259" key="12">
    <source>
        <dbReference type="Pfam" id="PF10589"/>
    </source>
</evidence>
<accession>A0ABS2V328</accession>
<keyword evidence="8" id="KW-0408">Iron</keyword>
<dbReference type="InterPro" id="IPR050837">
    <property type="entry name" value="ComplexI_51kDa_subunit"/>
</dbReference>
<dbReference type="Pfam" id="PF10589">
    <property type="entry name" value="NADH_4Fe-4S"/>
    <property type="match status" value="1"/>
</dbReference>
<evidence type="ECO:0000256" key="10">
    <source>
        <dbReference type="SAM" id="MobiDB-lite"/>
    </source>
</evidence>
<reference evidence="13 14" key="1">
    <citation type="journal article" date="2016" name="Arch. Microbiol.">
        <title>Streptomyces zhihengii sp. nov., isolated from rhizospheric soil of Psammosilene tunicoides.</title>
        <authorList>
            <person name="Huang M.J."/>
            <person name="Fei J.J."/>
            <person name="Salam N."/>
            <person name="Kim C.J."/>
            <person name="Hozzein W.N."/>
            <person name="Xiao M."/>
            <person name="Huang H.Q."/>
            <person name="Li W.J."/>
        </authorList>
    </citation>
    <scope>NUCLEOTIDE SEQUENCE [LARGE SCALE GENOMIC DNA]</scope>
    <source>
        <strain evidence="13 14">YIM T102</strain>
    </source>
</reference>
<feature type="domain" description="NADH-ubiquinone oxidoreductase 51kDa subunit FMN-binding" evidence="11">
    <location>
        <begin position="66"/>
        <end position="226"/>
    </location>
</feature>
<name>A0ABS2V328_9ACTN</name>
<evidence type="ECO:0000256" key="5">
    <source>
        <dbReference type="ARBA" id="ARBA00022630"/>
    </source>
</evidence>
<evidence type="ECO:0000256" key="7">
    <source>
        <dbReference type="ARBA" id="ARBA00022723"/>
    </source>
</evidence>
<keyword evidence="5" id="KW-0285">Flavoprotein</keyword>
<dbReference type="SUPFAM" id="SSF140490">
    <property type="entry name" value="Nqo1C-terminal domain-like"/>
    <property type="match status" value="1"/>
</dbReference>